<gene>
    <name evidence="4" type="ORF">HUG12_08395</name>
</gene>
<dbReference type="PANTHER" id="PTHR12128">
    <property type="entry name" value="DIHYDRODIPICOLINATE SYNTHASE"/>
    <property type="match status" value="1"/>
</dbReference>
<accession>A0A7D5L9W3</accession>
<dbReference type="GO" id="GO:0008840">
    <property type="term" value="F:4-hydroxy-tetrahydrodipicolinate synthase activity"/>
    <property type="evidence" value="ECO:0007669"/>
    <property type="project" value="TreeGrafter"/>
</dbReference>
<dbReference type="AlphaFoldDB" id="A0A7D5L9W3"/>
<organism evidence="4 5">
    <name type="scientific">Halorarum salinum</name>
    <dbReference type="NCBI Taxonomy" id="2743089"/>
    <lineage>
        <taxon>Archaea</taxon>
        <taxon>Methanobacteriati</taxon>
        <taxon>Methanobacteriota</taxon>
        <taxon>Stenosarchaea group</taxon>
        <taxon>Halobacteria</taxon>
        <taxon>Halobacteriales</taxon>
        <taxon>Haloferacaceae</taxon>
        <taxon>Halorarum</taxon>
    </lineage>
</organism>
<evidence type="ECO:0000256" key="3">
    <source>
        <dbReference type="PIRSR" id="PIRSR001365-2"/>
    </source>
</evidence>
<reference evidence="4 5" key="1">
    <citation type="submission" date="2020-06" db="EMBL/GenBank/DDBJ databases">
        <title>NJ-3-1, isolated from saline soil.</title>
        <authorList>
            <person name="Cui H.L."/>
            <person name="Shi X."/>
        </authorList>
    </citation>
    <scope>NUCLEOTIDE SEQUENCE [LARGE SCALE GENOMIC DNA]</scope>
    <source>
        <strain evidence="4 5">NJ-3-1</strain>
    </source>
</reference>
<evidence type="ECO:0000256" key="2">
    <source>
        <dbReference type="PIRSR" id="PIRSR001365-1"/>
    </source>
</evidence>
<protein>
    <submittedName>
        <fullName evidence="4">Dihydrodipicolinate synthase family protein</fullName>
    </submittedName>
</protein>
<name>A0A7D5L9W3_9EURY</name>
<dbReference type="Proteomes" id="UP000509626">
    <property type="component" value="Chromosome"/>
</dbReference>
<proteinExistence type="predicted"/>
<dbReference type="Pfam" id="PF00701">
    <property type="entry name" value="DHDPS"/>
    <property type="match status" value="1"/>
</dbReference>
<keyword evidence="5" id="KW-1185">Reference proteome</keyword>
<sequence>MGFDQLKANLRGVAFTNPTPFSADGADVRHDALAENTRHVVDAGGRVLIPCGNTGEYYSLTDDERVAVVSTTATAAGEDASIVAGAGGSTKEAIALADAYEDAGADAIMVMHPVHTYQHEAGLREYYRAIVDATDLPVVVYKRGPEVTADLIRELAAHERVVGVKYAEDDVAAFANLVASVDADVVWSNGIAERYAPSFAIEGAEGFTTGIGNFLPGEVLALMDAIRREDWARARELRDLLAPYERLRQGTGPDNEIRAANNVPGVKRGMELAGLYGGPVREPLASLSAADAERAEQYYEAAKAEAGIDRSVV</sequence>
<dbReference type="GeneID" id="56037472"/>
<evidence type="ECO:0000256" key="1">
    <source>
        <dbReference type="ARBA" id="ARBA00023239"/>
    </source>
</evidence>
<dbReference type="PIRSF" id="PIRSF001365">
    <property type="entry name" value="DHDPS"/>
    <property type="match status" value="1"/>
</dbReference>
<feature type="binding site" evidence="3">
    <location>
        <position position="54"/>
    </location>
    <ligand>
        <name>pyruvate</name>
        <dbReference type="ChEBI" id="CHEBI:15361"/>
    </ligand>
</feature>
<dbReference type="KEGG" id="halu:HUG12_08395"/>
<dbReference type="SMART" id="SM01130">
    <property type="entry name" value="DHDPS"/>
    <property type="match status" value="1"/>
</dbReference>
<feature type="active site" description="Schiff-base intermediate with substrate" evidence="2">
    <location>
        <position position="165"/>
    </location>
</feature>
<feature type="active site" description="Proton donor/acceptor" evidence="2">
    <location>
        <position position="141"/>
    </location>
</feature>
<dbReference type="EMBL" id="CP058579">
    <property type="protein sequence ID" value="QLG61746.1"/>
    <property type="molecule type" value="Genomic_DNA"/>
</dbReference>
<dbReference type="CDD" id="cd00408">
    <property type="entry name" value="DHDPS-like"/>
    <property type="match status" value="1"/>
</dbReference>
<dbReference type="SUPFAM" id="SSF51569">
    <property type="entry name" value="Aldolase"/>
    <property type="match status" value="1"/>
</dbReference>
<evidence type="ECO:0000313" key="4">
    <source>
        <dbReference type="EMBL" id="QLG61746.1"/>
    </source>
</evidence>
<dbReference type="OrthoDB" id="33636at2157"/>
<keyword evidence="1" id="KW-0456">Lyase</keyword>
<dbReference type="InterPro" id="IPR013785">
    <property type="entry name" value="Aldolase_TIM"/>
</dbReference>
<dbReference type="GO" id="GO:0008675">
    <property type="term" value="F:2-dehydro-3-deoxy-phosphogluconate aldolase activity"/>
    <property type="evidence" value="ECO:0007669"/>
    <property type="project" value="UniProtKB-ARBA"/>
</dbReference>
<dbReference type="RefSeq" id="WP_179268331.1">
    <property type="nucleotide sequence ID" value="NZ_CP058579.1"/>
</dbReference>
<dbReference type="InterPro" id="IPR002220">
    <property type="entry name" value="DapA-like"/>
</dbReference>
<evidence type="ECO:0000313" key="5">
    <source>
        <dbReference type="Proteomes" id="UP000509626"/>
    </source>
</evidence>
<dbReference type="PANTHER" id="PTHR12128:SF66">
    <property type="entry name" value="4-HYDROXY-2-OXOGLUTARATE ALDOLASE, MITOCHONDRIAL"/>
    <property type="match status" value="1"/>
</dbReference>
<dbReference type="Gene3D" id="3.20.20.70">
    <property type="entry name" value="Aldolase class I"/>
    <property type="match status" value="1"/>
</dbReference>